<comment type="similarity">
    <text evidence="7">Belongs to the radical SAM superfamily. Anaerobic sulfatase-maturating enzyme family.</text>
</comment>
<dbReference type="NCBIfam" id="TIGR04085">
    <property type="entry name" value="rSAM_more_4Fe4S"/>
    <property type="match status" value="1"/>
</dbReference>
<comment type="caution">
    <text evidence="9">The sequence shown here is derived from an EMBL/GenBank/DDBJ whole genome shotgun (WGS) entry which is preliminary data.</text>
</comment>
<dbReference type="InterPro" id="IPR023867">
    <property type="entry name" value="Sulphatase_maturase_rSAM"/>
</dbReference>
<dbReference type="SFLD" id="SFLDG01384">
    <property type="entry name" value="thioether_bond_formation_requi"/>
    <property type="match status" value="1"/>
</dbReference>
<dbReference type="InterPro" id="IPR047207">
    <property type="entry name" value="SPASM_anSME"/>
</dbReference>
<reference evidence="10" key="1">
    <citation type="journal article" date="2019" name="Int. J. Syst. Evol. Microbiol.">
        <title>The Global Catalogue of Microorganisms (GCM) 10K type strain sequencing project: providing services to taxonomists for standard genome sequencing and annotation.</title>
        <authorList>
            <consortium name="The Broad Institute Genomics Platform"/>
            <consortium name="The Broad Institute Genome Sequencing Center for Infectious Disease"/>
            <person name="Wu L."/>
            <person name="Ma J."/>
        </authorList>
    </citation>
    <scope>NUCLEOTIDE SEQUENCE [LARGE SCALE GENOMIC DNA]</scope>
    <source>
        <strain evidence="10">CGMCC 4.7317</strain>
    </source>
</reference>
<keyword evidence="2" id="KW-0004">4Fe-4S</keyword>
<dbReference type="PROSITE" id="PS51918">
    <property type="entry name" value="RADICAL_SAM"/>
    <property type="match status" value="1"/>
</dbReference>
<keyword evidence="6" id="KW-0411">Iron-sulfur</keyword>
<dbReference type="SFLD" id="SFLDG01067">
    <property type="entry name" value="SPASM/twitch_domain_containing"/>
    <property type="match status" value="1"/>
</dbReference>
<evidence type="ECO:0000256" key="5">
    <source>
        <dbReference type="ARBA" id="ARBA00023004"/>
    </source>
</evidence>
<dbReference type="Pfam" id="PF13186">
    <property type="entry name" value="SPASM"/>
    <property type="match status" value="1"/>
</dbReference>
<dbReference type="InterPro" id="IPR023885">
    <property type="entry name" value="4Fe4S-binding_SPASM_dom"/>
</dbReference>
<name>A0ABW1T2W7_9ACTN</name>
<dbReference type="SFLD" id="SFLDF00285">
    <property type="entry name" value="anaerobic_Ser-type_sulfatase-m"/>
    <property type="match status" value="1"/>
</dbReference>
<dbReference type="InterPro" id="IPR058240">
    <property type="entry name" value="rSAM_sf"/>
</dbReference>
<evidence type="ECO:0000256" key="1">
    <source>
        <dbReference type="ARBA" id="ARBA00001966"/>
    </source>
</evidence>
<gene>
    <name evidence="9" type="ORF">ACFQGU_14400</name>
</gene>
<dbReference type="SFLD" id="SFLDG01072">
    <property type="entry name" value="dehydrogenase_like"/>
    <property type="match status" value="1"/>
</dbReference>
<evidence type="ECO:0000256" key="2">
    <source>
        <dbReference type="ARBA" id="ARBA00022485"/>
    </source>
</evidence>
<dbReference type="InterPro" id="IPR013785">
    <property type="entry name" value="Aldolase_TIM"/>
</dbReference>
<dbReference type="PANTHER" id="PTHR43273:SF3">
    <property type="entry name" value="ANAEROBIC SULFATASE-MATURATING ENZYME HOMOLOG ASLB-RELATED"/>
    <property type="match status" value="1"/>
</dbReference>
<evidence type="ECO:0000256" key="4">
    <source>
        <dbReference type="ARBA" id="ARBA00022723"/>
    </source>
</evidence>
<evidence type="ECO:0000256" key="7">
    <source>
        <dbReference type="ARBA" id="ARBA00023601"/>
    </source>
</evidence>
<keyword evidence="10" id="KW-1185">Reference proteome</keyword>
<evidence type="ECO:0000313" key="9">
    <source>
        <dbReference type="EMBL" id="MFC6239073.1"/>
    </source>
</evidence>
<dbReference type="Proteomes" id="UP001596138">
    <property type="component" value="Unassembled WGS sequence"/>
</dbReference>
<evidence type="ECO:0000259" key="8">
    <source>
        <dbReference type="PROSITE" id="PS51918"/>
    </source>
</evidence>
<keyword evidence="4" id="KW-0479">Metal-binding</keyword>
<dbReference type="InterPro" id="IPR034491">
    <property type="entry name" value="Anaerob_Ser_sulfatase-maturase"/>
</dbReference>
<evidence type="ECO:0000256" key="6">
    <source>
        <dbReference type="ARBA" id="ARBA00023014"/>
    </source>
</evidence>
<dbReference type="CDD" id="cd01335">
    <property type="entry name" value="Radical_SAM"/>
    <property type="match status" value="1"/>
</dbReference>
<dbReference type="InterPro" id="IPR007197">
    <property type="entry name" value="rSAM"/>
</dbReference>
<keyword evidence="5" id="KW-0408">Iron</keyword>
<dbReference type="Gene3D" id="3.20.20.70">
    <property type="entry name" value="Aldolase class I"/>
    <property type="match status" value="1"/>
</dbReference>
<evidence type="ECO:0000313" key="10">
    <source>
        <dbReference type="Proteomes" id="UP001596138"/>
    </source>
</evidence>
<dbReference type="SFLD" id="SFLDG01386">
    <property type="entry name" value="main_SPASM_domain-containing"/>
    <property type="match status" value="1"/>
</dbReference>
<organism evidence="9 10">
    <name type="scientific">Longivirga aurantiaca</name>
    <dbReference type="NCBI Taxonomy" id="1837743"/>
    <lineage>
        <taxon>Bacteria</taxon>
        <taxon>Bacillati</taxon>
        <taxon>Actinomycetota</taxon>
        <taxon>Actinomycetes</taxon>
        <taxon>Sporichthyales</taxon>
        <taxon>Sporichthyaceae</taxon>
        <taxon>Longivirga</taxon>
    </lineage>
</organism>
<dbReference type="CDD" id="cd21120">
    <property type="entry name" value="SPASM_anSME"/>
    <property type="match status" value="1"/>
</dbReference>
<dbReference type="SFLD" id="SFLDS00029">
    <property type="entry name" value="Radical_SAM"/>
    <property type="match status" value="1"/>
</dbReference>
<dbReference type="SUPFAM" id="SSF102114">
    <property type="entry name" value="Radical SAM enzymes"/>
    <property type="match status" value="1"/>
</dbReference>
<accession>A0ABW1T2W7</accession>
<dbReference type="EMBL" id="JBHSTI010000008">
    <property type="protein sequence ID" value="MFC6239073.1"/>
    <property type="molecule type" value="Genomic_DNA"/>
</dbReference>
<protein>
    <submittedName>
        <fullName evidence="9">Anaerobic sulfatase maturase</fullName>
    </submittedName>
</protein>
<sequence length="422" mass="46909">MTGPQAPRVFHVMSKPTGAICNLDCDYCFFLSKESLYPGSEFRMPDEVLEAYVTQLLAAHRGADEVVVAFQGGEPTLMGTDFFRRVVELERRYAVPGQHVLNTVQTNATLVDDEMAAFFAEQGFLVGVSIDGPREMHDAYRVDKGGKPTYDRVIAGLRTLQKHGVEWNALTTINAANADHGLEVYRFLRDELGAQYIQLIPIVERVTPELLPLAEAGWGSRARDRPLYKQEGDLVTTRSVGAAQYGQFLVEVFDEWARKDVGDVFVPVFDTALAHWLGMHQTGACVHAQVCGEALALEHNGDLYSCDHYVEPAHKLGNIAEGRTLLQMVDSPQQKAFGRAKLDTLPAYCRSCDVRFACNGGCPKDRFLTTPDGEPGLHYLCEGYQRFFRHVDEPMQVMAALLRNGQDATGLRGWYAARDARG</sequence>
<dbReference type="RefSeq" id="WP_386767827.1">
    <property type="nucleotide sequence ID" value="NZ_JBHSTI010000008.1"/>
</dbReference>
<evidence type="ECO:0000256" key="3">
    <source>
        <dbReference type="ARBA" id="ARBA00022691"/>
    </source>
</evidence>
<proteinExistence type="inferred from homology"/>
<dbReference type="Pfam" id="PF04055">
    <property type="entry name" value="Radical_SAM"/>
    <property type="match status" value="1"/>
</dbReference>
<dbReference type="PANTHER" id="PTHR43273">
    <property type="entry name" value="ANAEROBIC SULFATASE-MATURATING ENZYME HOMOLOG ASLB-RELATED"/>
    <property type="match status" value="1"/>
</dbReference>
<comment type="cofactor">
    <cofactor evidence="1">
        <name>[4Fe-4S] cluster</name>
        <dbReference type="ChEBI" id="CHEBI:49883"/>
    </cofactor>
</comment>
<keyword evidence="3" id="KW-0949">S-adenosyl-L-methionine</keyword>
<dbReference type="NCBIfam" id="TIGR03942">
    <property type="entry name" value="sulfatase_rSAM"/>
    <property type="match status" value="1"/>
</dbReference>
<feature type="domain" description="Radical SAM core" evidence="8">
    <location>
        <begin position="4"/>
        <end position="238"/>
    </location>
</feature>